<dbReference type="EMBL" id="FOLQ01000008">
    <property type="protein sequence ID" value="SFD88015.1"/>
    <property type="molecule type" value="Genomic_DNA"/>
</dbReference>
<keyword evidence="3" id="KW-1185">Reference proteome</keyword>
<evidence type="ECO:0000313" key="3">
    <source>
        <dbReference type="Proteomes" id="UP000198598"/>
    </source>
</evidence>
<reference evidence="2 3" key="1">
    <citation type="submission" date="2016-10" db="EMBL/GenBank/DDBJ databases">
        <authorList>
            <person name="de Groot N.N."/>
        </authorList>
    </citation>
    <scope>NUCLEOTIDE SEQUENCE [LARGE SCALE GENOMIC DNA]</scope>
    <source>
        <strain evidence="2 3">DSM 26130</strain>
    </source>
</reference>
<gene>
    <name evidence="2" type="ORF">SAMN05216167_10846</name>
</gene>
<dbReference type="Pfam" id="PF01850">
    <property type="entry name" value="PIN"/>
    <property type="match status" value="1"/>
</dbReference>
<dbReference type="OrthoDB" id="676982at2"/>
<organism evidence="2 3">
    <name type="scientific">Spirosoma endophyticum</name>
    <dbReference type="NCBI Taxonomy" id="662367"/>
    <lineage>
        <taxon>Bacteria</taxon>
        <taxon>Pseudomonadati</taxon>
        <taxon>Bacteroidota</taxon>
        <taxon>Cytophagia</taxon>
        <taxon>Cytophagales</taxon>
        <taxon>Cytophagaceae</taxon>
        <taxon>Spirosoma</taxon>
    </lineage>
</organism>
<dbReference type="Gene3D" id="3.40.50.1010">
    <property type="entry name" value="5'-nuclease"/>
    <property type="match status" value="1"/>
</dbReference>
<sequence>MILDSNITIYSARPEYIQLARYLQTNQALVWVSLISTIEVLGFSRLTSKDKLTFETYLASVEILPLGREVITEAIRLRQQRKRSLGDSIIAATALLYNLPDEQHP</sequence>
<dbReference type="AlphaFoldDB" id="A0A1I1VYT4"/>
<dbReference type="Proteomes" id="UP000198598">
    <property type="component" value="Unassembled WGS sequence"/>
</dbReference>
<dbReference type="InterPro" id="IPR002716">
    <property type="entry name" value="PIN_dom"/>
</dbReference>
<dbReference type="STRING" id="662367.SAMN05216167_10846"/>
<evidence type="ECO:0000313" key="2">
    <source>
        <dbReference type="EMBL" id="SFD88015.1"/>
    </source>
</evidence>
<name>A0A1I1VYT4_9BACT</name>
<dbReference type="RefSeq" id="WP_093829350.1">
    <property type="nucleotide sequence ID" value="NZ_FOLQ01000008.1"/>
</dbReference>
<dbReference type="SUPFAM" id="SSF88723">
    <property type="entry name" value="PIN domain-like"/>
    <property type="match status" value="1"/>
</dbReference>
<protein>
    <recommendedName>
        <fullName evidence="1">PIN domain-containing protein</fullName>
    </recommendedName>
</protein>
<proteinExistence type="predicted"/>
<accession>A0A1I1VYT4</accession>
<feature type="domain" description="PIN" evidence="1">
    <location>
        <begin position="1"/>
        <end position="99"/>
    </location>
</feature>
<dbReference type="InterPro" id="IPR029060">
    <property type="entry name" value="PIN-like_dom_sf"/>
</dbReference>
<evidence type="ECO:0000259" key="1">
    <source>
        <dbReference type="Pfam" id="PF01850"/>
    </source>
</evidence>